<keyword evidence="1" id="KW-0732">Signal</keyword>
<evidence type="ECO:0000313" key="3">
    <source>
        <dbReference type="Proteomes" id="UP000275719"/>
    </source>
</evidence>
<dbReference type="AlphaFoldDB" id="A0A3P3WFD4"/>
<evidence type="ECO:0000313" key="2">
    <source>
        <dbReference type="EMBL" id="RRJ93087.1"/>
    </source>
</evidence>
<evidence type="ECO:0000256" key="1">
    <source>
        <dbReference type="SAM" id="SignalP"/>
    </source>
</evidence>
<keyword evidence="3" id="KW-1185">Reference proteome</keyword>
<sequence>MKKIFLPLLFVTLSISVNAQNIVDRQIIKNNPNEQLVVFANEDITLLTNTFSNFNPDFGPELTQILYNKYKMLTSDLSEEELLELTELVKNQISTLFGEDLYLEVSQNAAIFNRITGIVYLSQ</sequence>
<protein>
    <submittedName>
        <fullName evidence="2">Uncharacterized protein</fullName>
    </submittedName>
</protein>
<dbReference type="RefSeq" id="WP_125016510.1">
    <property type="nucleotide sequence ID" value="NZ_RQVQ01000002.1"/>
</dbReference>
<dbReference type="EMBL" id="RQVQ01000002">
    <property type="protein sequence ID" value="RRJ93087.1"/>
    <property type="molecule type" value="Genomic_DNA"/>
</dbReference>
<reference evidence="2 3" key="1">
    <citation type="submission" date="2018-11" db="EMBL/GenBank/DDBJ databases">
        <title>Flavobacterium sp. nov., YIM 102701-2 draft genome.</title>
        <authorList>
            <person name="Li G."/>
            <person name="Jiang Y."/>
        </authorList>
    </citation>
    <scope>NUCLEOTIDE SEQUENCE [LARGE SCALE GENOMIC DNA]</scope>
    <source>
        <strain evidence="2 3">YIM 102701-2</strain>
    </source>
</reference>
<name>A0A3P3WFD4_9FLAO</name>
<dbReference type="Proteomes" id="UP000275719">
    <property type="component" value="Unassembled WGS sequence"/>
</dbReference>
<proteinExistence type="predicted"/>
<feature type="chain" id="PRO_5018142677" evidence="1">
    <location>
        <begin position="20"/>
        <end position="123"/>
    </location>
</feature>
<organism evidence="2 3">
    <name type="scientific">Paenimyroides tangerinum</name>
    <dbReference type="NCBI Taxonomy" id="2488728"/>
    <lineage>
        <taxon>Bacteria</taxon>
        <taxon>Pseudomonadati</taxon>
        <taxon>Bacteroidota</taxon>
        <taxon>Flavobacteriia</taxon>
        <taxon>Flavobacteriales</taxon>
        <taxon>Flavobacteriaceae</taxon>
        <taxon>Paenimyroides</taxon>
    </lineage>
</organism>
<feature type="signal peptide" evidence="1">
    <location>
        <begin position="1"/>
        <end position="19"/>
    </location>
</feature>
<comment type="caution">
    <text evidence="2">The sequence shown here is derived from an EMBL/GenBank/DDBJ whole genome shotgun (WGS) entry which is preliminary data.</text>
</comment>
<accession>A0A3P3WFD4</accession>
<gene>
    <name evidence="2" type="ORF">EG240_01020</name>
</gene>